<accession>A0ABW2Q266</accession>
<dbReference type="InterPro" id="IPR038070">
    <property type="entry name" value="Rv2632c-like_sf"/>
</dbReference>
<evidence type="ECO:0000256" key="1">
    <source>
        <dbReference type="SAM" id="MobiDB-lite"/>
    </source>
</evidence>
<dbReference type="Pfam" id="PF08940">
    <property type="entry name" value="DUF1918"/>
    <property type="match status" value="1"/>
</dbReference>
<feature type="region of interest" description="Disordered" evidence="1">
    <location>
        <begin position="52"/>
        <end position="77"/>
    </location>
</feature>
<proteinExistence type="predicted"/>
<evidence type="ECO:0000313" key="4">
    <source>
        <dbReference type="Proteomes" id="UP001596455"/>
    </source>
</evidence>
<reference evidence="4" key="1">
    <citation type="journal article" date="2019" name="Int. J. Syst. Evol. Microbiol.">
        <title>The Global Catalogue of Microorganisms (GCM) 10K type strain sequencing project: providing services to taxonomists for standard genome sequencing and annotation.</title>
        <authorList>
            <consortium name="The Broad Institute Genomics Platform"/>
            <consortium name="The Broad Institute Genome Sequencing Center for Infectious Disease"/>
            <person name="Wu L."/>
            <person name="Ma J."/>
        </authorList>
    </citation>
    <scope>NUCLEOTIDE SEQUENCE [LARGE SCALE GENOMIC DNA]</scope>
    <source>
        <strain evidence="4">JCM 1490</strain>
    </source>
</reference>
<dbReference type="SUPFAM" id="SSF50118">
    <property type="entry name" value="Cell growth inhibitor/plasmid maintenance toxic component"/>
    <property type="match status" value="1"/>
</dbReference>
<evidence type="ECO:0000259" key="2">
    <source>
        <dbReference type="Pfam" id="PF08940"/>
    </source>
</evidence>
<evidence type="ECO:0000313" key="3">
    <source>
        <dbReference type="EMBL" id="MFC7403580.1"/>
    </source>
</evidence>
<dbReference type="InterPro" id="IPR015035">
    <property type="entry name" value="DUF1918"/>
</dbReference>
<name>A0ABW2Q266_9MICO</name>
<dbReference type="Gene3D" id="3.30.160.240">
    <property type="entry name" value="Rv1738"/>
    <property type="match status" value="1"/>
</dbReference>
<dbReference type="Gene3D" id="2.30.30.440">
    <property type="entry name" value="Domain of unknown function DUF1918"/>
    <property type="match status" value="1"/>
</dbReference>
<dbReference type="EMBL" id="JBHTCQ010000001">
    <property type="protein sequence ID" value="MFC7403580.1"/>
    <property type="molecule type" value="Genomic_DNA"/>
</dbReference>
<organism evidence="3 4">
    <name type="scientific">Georgenia alba</name>
    <dbReference type="NCBI Taxonomy" id="2233858"/>
    <lineage>
        <taxon>Bacteria</taxon>
        <taxon>Bacillati</taxon>
        <taxon>Actinomycetota</taxon>
        <taxon>Actinomycetes</taxon>
        <taxon>Micrococcales</taxon>
        <taxon>Bogoriellaceae</taxon>
        <taxon>Georgenia</taxon>
    </lineage>
</organism>
<keyword evidence="4" id="KW-1185">Reference proteome</keyword>
<gene>
    <name evidence="3" type="ORF">ACFQQL_00560</name>
</gene>
<dbReference type="SUPFAM" id="SSF143212">
    <property type="entry name" value="Rv2632c-like"/>
    <property type="match status" value="1"/>
</dbReference>
<dbReference type="Proteomes" id="UP001596455">
    <property type="component" value="Unassembled WGS sequence"/>
</dbReference>
<dbReference type="Pfam" id="PF08962">
    <property type="entry name" value="Rv2632c-like"/>
    <property type="match status" value="1"/>
</dbReference>
<sequence>MKATTGDRIVTASGVVGGAVREGVIVEVMGVDGAPPYRVRWSDTAEETICHPGPDSVVRPEEPGEAAGAPRPPSQVRSQTWHVQLTLVESGGSTVAEATLVGGSPDQLRAVGHARKDPGDDAVPLIGDEVAAGRALHRLAERLMEAAEHDITAQTGHPAHVHR</sequence>
<dbReference type="RefSeq" id="WP_382390177.1">
    <property type="nucleotide sequence ID" value="NZ_JBHTCQ010000001.1"/>
</dbReference>
<feature type="domain" description="DUF1918" evidence="2">
    <location>
        <begin position="1"/>
        <end position="58"/>
    </location>
</feature>
<dbReference type="InterPro" id="IPR015057">
    <property type="entry name" value="Rv2632c-like"/>
</dbReference>
<protein>
    <submittedName>
        <fullName evidence="3">DsRBD fold-containing protein</fullName>
    </submittedName>
</protein>
<comment type="caution">
    <text evidence="3">The sequence shown here is derived from an EMBL/GenBank/DDBJ whole genome shotgun (WGS) entry which is preliminary data.</text>
</comment>